<dbReference type="Gene3D" id="2.40.50.140">
    <property type="entry name" value="Nucleic acid-binding proteins"/>
    <property type="match status" value="1"/>
</dbReference>
<dbReference type="InterPro" id="IPR003029">
    <property type="entry name" value="S1_domain"/>
</dbReference>
<evidence type="ECO:0000259" key="1">
    <source>
        <dbReference type="PROSITE" id="PS50126"/>
    </source>
</evidence>
<dbReference type="Proteomes" id="UP000709351">
    <property type="component" value="Unassembled WGS sequence"/>
</dbReference>
<evidence type="ECO:0000313" key="2">
    <source>
        <dbReference type="EMBL" id="MBF1284176.1"/>
    </source>
</evidence>
<accession>A0A930GY16</accession>
<dbReference type="PROSITE" id="PS50126">
    <property type="entry name" value="S1"/>
    <property type="match status" value="1"/>
</dbReference>
<dbReference type="GO" id="GO:0003676">
    <property type="term" value="F:nucleic acid binding"/>
    <property type="evidence" value="ECO:0007669"/>
    <property type="project" value="InterPro"/>
</dbReference>
<feature type="non-terminal residue" evidence="2">
    <location>
        <position position="1"/>
    </location>
</feature>
<dbReference type="CDD" id="cd04471">
    <property type="entry name" value="S1_RNase_R"/>
    <property type="match status" value="1"/>
</dbReference>
<name>A0A930GY16_9FIRM</name>
<organism evidence="2 3">
    <name type="scientific">Oribacterium parvum</name>
    <dbReference type="NCBI Taxonomy" id="1501329"/>
    <lineage>
        <taxon>Bacteria</taxon>
        <taxon>Bacillati</taxon>
        <taxon>Bacillota</taxon>
        <taxon>Clostridia</taxon>
        <taxon>Lachnospirales</taxon>
        <taxon>Lachnospiraceae</taxon>
        <taxon>Oribacterium</taxon>
    </lineage>
</organism>
<gene>
    <name evidence="2" type="ORF">HXM93_06580</name>
</gene>
<sequence length="105" mass="12017">KLKKCQYMKNFLGEVFPGRISGLTQYGIYVTLENSIEGMIPLRFMTEDYYIFNEEEISLRGEASGKSFHMGDSMWISVYAVDTLSRSIDFLPYYPEDAEGGNSLD</sequence>
<reference evidence="2" key="1">
    <citation type="submission" date="2020-04" db="EMBL/GenBank/DDBJ databases">
        <title>Deep metagenomics examines the oral microbiome during advanced dental caries in children, revealing novel taxa and co-occurrences with host molecules.</title>
        <authorList>
            <person name="Baker J.L."/>
            <person name="Morton J.T."/>
            <person name="Dinis M."/>
            <person name="Alvarez R."/>
            <person name="Tran N.C."/>
            <person name="Knight R."/>
            <person name="Edlund A."/>
        </authorList>
    </citation>
    <scope>NUCLEOTIDE SEQUENCE</scope>
    <source>
        <strain evidence="2">JCVI_24_bin.2</strain>
    </source>
</reference>
<comment type="caution">
    <text evidence="2">The sequence shown here is derived from an EMBL/GenBank/DDBJ whole genome shotgun (WGS) entry which is preliminary data.</text>
</comment>
<dbReference type="InterPro" id="IPR012340">
    <property type="entry name" value="NA-bd_OB-fold"/>
</dbReference>
<evidence type="ECO:0000313" key="3">
    <source>
        <dbReference type="Proteomes" id="UP000709351"/>
    </source>
</evidence>
<dbReference type="Pfam" id="PF00575">
    <property type="entry name" value="S1"/>
    <property type="match status" value="1"/>
</dbReference>
<dbReference type="AlphaFoldDB" id="A0A930GY16"/>
<feature type="domain" description="S1 motif" evidence="1">
    <location>
        <begin position="13"/>
        <end position="93"/>
    </location>
</feature>
<protein>
    <submittedName>
        <fullName evidence="2">S1 RNA-binding domain-containing protein</fullName>
    </submittedName>
</protein>
<proteinExistence type="predicted"/>
<dbReference type="SUPFAM" id="SSF50249">
    <property type="entry name" value="Nucleic acid-binding proteins"/>
    <property type="match status" value="1"/>
</dbReference>
<dbReference type="EMBL" id="JABZRD010000398">
    <property type="protein sequence ID" value="MBF1284176.1"/>
    <property type="molecule type" value="Genomic_DNA"/>
</dbReference>